<reference evidence="2" key="1">
    <citation type="submission" date="2015-11" db="EMBL/GenBank/DDBJ databases">
        <authorList>
            <person name="Varghese N."/>
        </authorList>
    </citation>
    <scope>NUCLEOTIDE SEQUENCE [LARGE SCALE GENOMIC DNA]</scope>
    <source>
        <strain evidence="2">DSM 45899</strain>
    </source>
</reference>
<dbReference type="EMBL" id="FAOZ01000004">
    <property type="protein sequence ID" value="CUU55006.1"/>
    <property type="molecule type" value="Genomic_DNA"/>
</dbReference>
<accession>A0A0S4QIE6</accession>
<protein>
    <submittedName>
        <fullName evidence="1">WXG100 family type VII secretion target</fullName>
    </submittedName>
</protein>
<dbReference type="RefSeq" id="WP_006538973.1">
    <property type="nucleotide sequence ID" value="NZ_FAOZ01000004.1"/>
</dbReference>
<name>A0A0S4QIE6_9ACTN</name>
<dbReference type="InterPro" id="IPR010310">
    <property type="entry name" value="T7SS_ESAT-6-like"/>
</dbReference>
<organism evidence="1 2">
    <name type="scientific">Parafrankia irregularis</name>
    <dbReference type="NCBI Taxonomy" id="795642"/>
    <lineage>
        <taxon>Bacteria</taxon>
        <taxon>Bacillati</taxon>
        <taxon>Actinomycetota</taxon>
        <taxon>Actinomycetes</taxon>
        <taxon>Frankiales</taxon>
        <taxon>Frankiaceae</taxon>
        <taxon>Parafrankia</taxon>
    </lineage>
</organism>
<evidence type="ECO:0000313" key="2">
    <source>
        <dbReference type="Proteomes" id="UP000198802"/>
    </source>
</evidence>
<keyword evidence="2" id="KW-1185">Reference proteome</keyword>
<proteinExistence type="predicted"/>
<gene>
    <name evidence="1" type="ORF">Ga0074812_10486</name>
</gene>
<dbReference type="Pfam" id="PF06013">
    <property type="entry name" value="WXG100"/>
    <property type="match status" value="1"/>
</dbReference>
<sequence length="87" mass="9285">MAVIGAEIGDLNALNTSLRRQSGSVDTLLSELTTQLQNAHWKGGAADRFRASWETEYRPALRSLSAALTAAADEVRRRAEALTAAGS</sequence>
<dbReference type="Gene3D" id="1.10.287.1060">
    <property type="entry name" value="ESAT-6-like"/>
    <property type="match status" value="1"/>
</dbReference>
<dbReference type="AlphaFoldDB" id="A0A0S4QIE6"/>
<dbReference type="Proteomes" id="UP000198802">
    <property type="component" value="Unassembled WGS sequence"/>
</dbReference>
<evidence type="ECO:0000313" key="1">
    <source>
        <dbReference type="EMBL" id="CUU55006.1"/>
    </source>
</evidence>
<dbReference type="SUPFAM" id="SSF140453">
    <property type="entry name" value="EsxAB dimer-like"/>
    <property type="match status" value="1"/>
</dbReference>
<dbReference type="InterPro" id="IPR036689">
    <property type="entry name" value="ESAT-6-like_sf"/>
</dbReference>